<dbReference type="InterPro" id="IPR000182">
    <property type="entry name" value="GNAT_dom"/>
</dbReference>
<evidence type="ECO:0000313" key="3">
    <source>
        <dbReference type="Proteomes" id="UP000017175"/>
    </source>
</evidence>
<dbReference type="InterPro" id="IPR024035">
    <property type="entry name" value="MSMEG_0567_GNAT"/>
</dbReference>
<evidence type="ECO:0000259" key="1">
    <source>
        <dbReference type="PROSITE" id="PS51186"/>
    </source>
</evidence>
<proteinExistence type="predicted"/>
<gene>
    <name evidence="2" type="ORF">B723_21875</name>
</gene>
<dbReference type="AlphaFoldDB" id="A0A0K1QSZ7"/>
<dbReference type="Proteomes" id="UP000017175">
    <property type="component" value="Chromosome"/>
</dbReference>
<dbReference type="RefSeq" id="WP_017338928.1">
    <property type="nucleotide sequence ID" value="NZ_CP010945.1"/>
</dbReference>
<organism evidence="2 3">
    <name type="scientific">Pseudomonas fluorescens NCIMB 11764</name>
    <dbReference type="NCBI Taxonomy" id="1221522"/>
    <lineage>
        <taxon>Bacteria</taxon>
        <taxon>Pseudomonadati</taxon>
        <taxon>Pseudomonadota</taxon>
        <taxon>Gammaproteobacteria</taxon>
        <taxon>Pseudomonadales</taxon>
        <taxon>Pseudomonadaceae</taxon>
        <taxon>Pseudomonas</taxon>
    </lineage>
</organism>
<reference evidence="2 3" key="1">
    <citation type="journal article" date="2012" name="J. Bacteriol.">
        <title>Draft genome sequence of the cyanide-utilizing bacterium Pseudomonas fluorescens strain NCIMB 11764.</title>
        <authorList>
            <person name="Vilo C.A."/>
            <person name="Benedik M.J."/>
            <person name="Kunz D.A."/>
            <person name="Dong Q."/>
        </authorList>
    </citation>
    <scope>NUCLEOTIDE SEQUENCE [LARGE SCALE GENOMIC DNA]</scope>
    <source>
        <strain evidence="2 3">NCIMB 11764</strain>
    </source>
</reference>
<evidence type="ECO:0000313" key="2">
    <source>
        <dbReference type="EMBL" id="AKV08894.1"/>
    </source>
</evidence>
<dbReference type="NCBIfam" id="TIGR04045">
    <property type="entry name" value="MSMEG_0567_GNAT"/>
    <property type="match status" value="1"/>
</dbReference>
<dbReference type="OrthoDB" id="9796171at2"/>
<dbReference type="SUPFAM" id="SSF55729">
    <property type="entry name" value="Acyl-CoA N-acyltransferases (Nat)"/>
    <property type="match status" value="1"/>
</dbReference>
<name>A0A0K1QSZ7_PSEFL</name>
<dbReference type="Gene3D" id="3.40.630.30">
    <property type="match status" value="1"/>
</dbReference>
<keyword evidence="2" id="KW-0808">Transferase</keyword>
<dbReference type="Pfam" id="PF00583">
    <property type="entry name" value="Acetyltransf_1"/>
    <property type="match status" value="1"/>
</dbReference>
<sequence length="187" mass="21482">MAEHAFALSEDTFRDFLADDLLVKPASETWERSGYYALRRTVFCEEQRLLEKDKDERDFQAIPIVAIAHHCGMPEQVIGAVRIYQTEPGVWFGGRLCVERAYRRHGMIGKALVNEAVSRAIDLGCQTFLATVQVANQQYFHGLHWQTLEAIELLGQPHMLMQADLDCYPFMRRQVALTPRRSRCHGD</sequence>
<dbReference type="InterPro" id="IPR016181">
    <property type="entry name" value="Acyl_CoA_acyltransferase"/>
</dbReference>
<dbReference type="EMBL" id="CP010945">
    <property type="protein sequence ID" value="AKV08894.1"/>
    <property type="molecule type" value="Genomic_DNA"/>
</dbReference>
<dbReference type="PROSITE" id="PS51186">
    <property type="entry name" value="GNAT"/>
    <property type="match status" value="1"/>
</dbReference>
<feature type="domain" description="N-acetyltransferase" evidence="1">
    <location>
        <begin position="21"/>
        <end position="166"/>
    </location>
</feature>
<dbReference type="GO" id="GO:0016747">
    <property type="term" value="F:acyltransferase activity, transferring groups other than amino-acyl groups"/>
    <property type="evidence" value="ECO:0007669"/>
    <property type="project" value="InterPro"/>
</dbReference>
<protein>
    <submittedName>
        <fullName evidence="2">Acetyltransferase</fullName>
    </submittedName>
</protein>
<dbReference type="eggNOG" id="COG0456">
    <property type="taxonomic scope" value="Bacteria"/>
</dbReference>
<dbReference type="CDD" id="cd04301">
    <property type="entry name" value="NAT_SF"/>
    <property type="match status" value="1"/>
</dbReference>
<accession>A0A0K1QSZ7</accession>